<keyword evidence="7" id="KW-0969">Cilium</keyword>
<comment type="subcellular location">
    <subcellularLocation>
        <location evidence="4">Secreted</location>
    </subcellularLocation>
    <subcellularLocation>
        <location evidence="4">Bacterial flagellum</location>
    </subcellularLocation>
</comment>
<dbReference type="AlphaFoldDB" id="A0A9X3NCZ7"/>
<organism evidence="7 8">
    <name type="scientific">Solirubrobacter phytolaccae</name>
    <dbReference type="NCBI Taxonomy" id="1404360"/>
    <lineage>
        <taxon>Bacteria</taxon>
        <taxon>Bacillati</taxon>
        <taxon>Actinomycetota</taxon>
        <taxon>Thermoleophilia</taxon>
        <taxon>Solirubrobacterales</taxon>
        <taxon>Solirubrobacteraceae</taxon>
        <taxon>Solirubrobacter</taxon>
    </lineage>
</organism>
<evidence type="ECO:0000256" key="4">
    <source>
        <dbReference type="RuleBase" id="RU362073"/>
    </source>
</evidence>
<dbReference type="InterPro" id="IPR001492">
    <property type="entry name" value="Flagellin"/>
</dbReference>
<dbReference type="InterPro" id="IPR046358">
    <property type="entry name" value="Flagellin_C"/>
</dbReference>
<gene>
    <name evidence="7" type="ORF">OJ997_26205</name>
</gene>
<keyword evidence="4" id="KW-0964">Secreted</keyword>
<comment type="similarity">
    <text evidence="1 4">Belongs to the bacterial flagellin family.</text>
</comment>
<keyword evidence="8" id="KW-1185">Reference proteome</keyword>
<dbReference type="PRINTS" id="PR00207">
    <property type="entry name" value="FLAGELLIN"/>
</dbReference>
<evidence type="ECO:0000313" key="7">
    <source>
        <dbReference type="EMBL" id="MDA0183826.1"/>
    </source>
</evidence>
<keyword evidence="3 4" id="KW-0975">Bacterial flagellum</keyword>
<comment type="caution">
    <text evidence="7">The sequence shown here is derived from an EMBL/GenBank/DDBJ whole genome shotgun (WGS) entry which is preliminary data.</text>
</comment>
<evidence type="ECO:0000259" key="6">
    <source>
        <dbReference type="Pfam" id="PF00700"/>
    </source>
</evidence>
<dbReference type="InterPro" id="IPR001029">
    <property type="entry name" value="Flagellin_N"/>
</dbReference>
<evidence type="ECO:0000256" key="1">
    <source>
        <dbReference type="ARBA" id="ARBA00005709"/>
    </source>
</evidence>
<evidence type="ECO:0000313" key="8">
    <source>
        <dbReference type="Proteomes" id="UP001147653"/>
    </source>
</evidence>
<dbReference type="InterPro" id="IPR042187">
    <property type="entry name" value="Flagellin_C_sub2"/>
</dbReference>
<feature type="domain" description="Flagellin C-terminal" evidence="6">
    <location>
        <begin position="201"/>
        <end position="285"/>
    </location>
</feature>
<dbReference type="Proteomes" id="UP001147653">
    <property type="component" value="Unassembled WGS sequence"/>
</dbReference>
<sequence>MGLRIQNNIEAFNTHRQLTATSTQASKSMEKLSSGYRINRAADDAAGLGISEKMRGQIGGLAQAQRNAQDGISLVQTAEGALSEVHSMLSRVRDLKVQINNGTLDQNDKEAIGAEVVEIAKEISTIMSDTKFNGKNVFGGANSFSFQVGANQGEKIDVAAISYTGDASAGGLSNVTSLSAGTAAAAVTALSATGGSVSDIGTVDKMIENVSKVRGNLGAVQNRLEHRLTNLATYQENLTASESRIRDVDMAAEMTKFTKLNILQQAGTSMLAQANQAPQGVLSLLR</sequence>
<evidence type="ECO:0000256" key="2">
    <source>
        <dbReference type="ARBA" id="ARBA00020110"/>
    </source>
</evidence>
<keyword evidence="7" id="KW-0966">Cell projection</keyword>
<dbReference type="RefSeq" id="WP_270028240.1">
    <property type="nucleotide sequence ID" value="NZ_JAPDDP010000062.1"/>
</dbReference>
<dbReference type="SUPFAM" id="SSF64518">
    <property type="entry name" value="Phase 1 flagellin"/>
    <property type="match status" value="1"/>
</dbReference>
<reference evidence="7" key="1">
    <citation type="submission" date="2022-10" db="EMBL/GenBank/DDBJ databases">
        <title>The WGS of Solirubrobacter phytolaccae KCTC 29190.</title>
        <authorList>
            <person name="Jiang Z."/>
        </authorList>
    </citation>
    <scope>NUCLEOTIDE SEQUENCE</scope>
    <source>
        <strain evidence="7">KCTC 29190</strain>
    </source>
</reference>
<dbReference type="Gene3D" id="1.20.1330.10">
    <property type="entry name" value="f41 fragment of flagellin, N-terminal domain"/>
    <property type="match status" value="1"/>
</dbReference>
<evidence type="ECO:0000256" key="3">
    <source>
        <dbReference type="ARBA" id="ARBA00023143"/>
    </source>
</evidence>
<proteinExistence type="inferred from homology"/>
<dbReference type="GO" id="GO:0009288">
    <property type="term" value="C:bacterial-type flagellum"/>
    <property type="evidence" value="ECO:0007669"/>
    <property type="project" value="UniProtKB-SubCell"/>
</dbReference>
<protein>
    <recommendedName>
        <fullName evidence="2 4">Flagellin</fullName>
    </recommendedName>
</protein>
<dbReference type="EMBL" id="JAPDDP010000062">
    <property type="protein sequence ID" value="MDA0183826.1"/>
    <property type="molecule type" value="Genomic_DNA"/>
</dbReference>
<dbReference type="PANTHER" id="PTHR42792">
    <property type="entry name" value="FLAGELLIN"/>
    <property type="match status" value="1"/>
</dbReference>
<keyword evidence="7" id="KW-0282">Flagellum</keyword>
<dbReference type="PANTHER" id="PTHR42792:SF2">
    <property type="entry name" value="FLAGELLIN"/>
    <property type="match status" value="1"/>
</dbReference>
<feature type="domain" description="Flagellin N-terminal" evidence="5">
    <location>
        <begin position="5"/>
        <end position="142"/>
    </location>
</feature>
<name>A0A9X3NCZ7_9ACTN</name>
<evidence type="ECO:0000259" key="5">
    <source>
        <dbReference type="Pfam" id="PF00669"/>
    </source>
</evidence>
<dbReference type="Pfam" id="PF00669">
    <property type="entry name" value="Flagellin_N"/>
    <property type="match status" value="1"/>
</dbReference>
<accession>A0A9X3NCZ7</accession>
<dbReference type="GO" id="GO:0005198">
    <property type="term" value="F:structural molecule activity"/>
    <property type="evidence" value="ECO:0007669"/>
    <property type="project" value="UniProtKB-UniRule"/>
</dbReference>
<dbReference type="Gene3D" id="6.10.10.10">
    <property type="entry name" value="Flagellar export chaperone, C-terminal domain"/>
    <property type="match status" value="1"/>
</dbReference>
<comment type="function">
    <text evidence="4">Flagellin is the subunit protein which polymerizes to form the filaments of bacterial flagella.</text>
</comment>
<dbReference type="Pfam" id="PF00700">
    <property type="entry name" value="Flagellin_C"/>
    <property type="match status" value="1"/>
</dbReference>
<dbReference type="GO" id="GO:0005576">
    <property type="term" value="C:extracellular region"/>
    <property type="evidence" value="ECO:0007669"/>
    <property type="project" value="UniProtKB-SubCell"/>
</dbReference>